<dbReference type="Gene3D" id="3.40.50.1820">
    <property type="entry name" value="alpha/beta hydrolase"/>
    <property type="match status" value="1"/>
</dbReference>
<name>A0A1Y1NH00_PHOPY</name>
<dbReference type="PANTHER" id="PTHR43798:SF14">
    <property type="entry name" value="SERINE HYDROLASE-LIKE PROTEIN DDB_G0286239"/>
    <property type="match status" value="1"/>
</dbReference>
<organism evidence="4">
    <name type="scientific">Photinus pyralis</name>
    <name type="common">Common eastern firefly</name>
    <name type="synonym">Lampyris pyralis</name>
    <dbReference type="NCBI Taxonomy" id="7054"/>
    <lineage>
        <taxon>Eukaryota</taxon>
        <taxon>Metazoa</taxon>
        <taxon>Ecdysozoa</taxon>
        <taxon>Arthropoda</taxon>
        <taxon>Hexapoda</taxon>
        <taxon>Insecta</taxon>
        <taxon>Pterygota</taxon>
        <taxon>Neoptera</taxon>
        <taxon>Endopterygota</taxon>
        <taxon>Coleoptera</taxon>
        <taxon>Polyphaga</taxon>
        <taxon>Elateriformia</taxon>
        <taxon>Elateroidea</taxon>
        <taxon>Lampyridae</taxon>
        <taxon>Lampyrinae</taxon>
        <taxon>Photinus</taxon>
    </lineage>
</organism>
<dbReference type="InterPro" id="IPR029058">
    <property type="entry name" value="AB_hydrolase_fold"/>
</dbReference>
<keyword evidence="2" id="KW-0378">Hydrolase</keyword>
<evidence type="ECO:0000313" key="4">
    <source>
        <dbReference type="EMBL" id="JAV95915.1"/>
    </source>
</evidence>
<dbReference type="InterPro" id="IPR000073">
    <property type="entry name" value="AB_hydrolase_1"/>
</dbReference>
<accession>A0A1Y1NH00</accession>
<dbReference type="EMBL" id="GEZM01005790">
    <property type="protein sequence ID" value="JAV95915.1"/>
    <property type="molecule type" value="Transcribed_RNA"/>
</dbReference>
<protein>
    <recommendedName>
        <fullName evidence="3">AB hydrolase-1 domain-containing protein</fullName>
    </recommendedName>
</protein>
<dbReference type="Pfam" id="PF00561">
    <property type="entry name" value="Abhydrolase_1"/>
    <property type="match status" value="1"/>
</dbReference>
<evidence type="ECO:0000256" key="2">
    <source>
        <dbReference type="ARBA" id="ARBA00022801"/>
    </source>
</evidence>
<reference evidence="4" key="1">
    <citation type="journal article" date="2016" name="Sci. Rep.">
        <title>Molecular characterization of firefly nuptial gifts: a multi-omics approach sheds light on postcopulatory sexual selection.</title>
        <authorList>
            <person name="Al-Wathiqui N."/>
            <person name="Fallon T.R."/>
            <person name="South A."/>
            <person name="Weng J.K."/>
            <person name="Lewis S.M."/>
        </authorList>
    </citation>
    <scope>NUCLEOTIDE SEQUENCE</scope>
</reference>
<comment type="similarity">
    <text evidence="1">Belongs to the AB hydrolase superfamily.</text>
</comment>
<sequence length="323" mass="37894">MLLRKVLNNYRCRRLCSTERTFEEIKIPVPWGHLAAKWWGPQNSRPILAFHGWLDNSGTFDRLVPHLPANIGILAVDYPGHGLSSHLPNGFVYHIIDAMFLFKRVIDYFKWEKVSFMAHSVGAMYSFTYTMFYPDKVNFLIFFDGLFYVFKQDTLAKKMSRTIDNFLRYDNLMTTKSLPPSYTYAELIELQHTGSLKSIHADCAKYILHRNIKSVDSKPGMYQFTRDLRLKVPTLMRWTEETIVESAKRVKCPLFFSLGKSSYLRKTGSFPVMQNVLNTIRQNNDHVHEYHLEGTHHLHLNTPEQLYPLVNEFLSKYYRDDNC</sequence>
<dbReference type="PANTHER" id="PTHR43798">
    <property type="entry name" value="MONOACYLGLYCEROL LIPASE"/>
    <property type="match status" value="1"/>
</dbReference>
<proteinExistence type="inferred from homology"/>
<evidence type="ECO:0000256" key="1">
    <source>
        <dbReference type="ARBA" id="ARBA00008645"/>
    </source>
</evidence>
<feature type="domain" description="AB hydrolase-1" evidence="3">
    <location>
        <begin position="46"/>
        <end position="169"/>
    </location>
</feature>
<dbReference type="GO" id="GO:0016787">
    <property type="term" value="F:hydrolase activity"/>
    <property type="evidence" value="ECO:0007669"/>
    <property type="project" value="UniProtKB-KW"/>
</dbReference>
<dbReference type="InterPro" id="IPR050266">
    <property type="entry name" value="AB_hydrolase_sf"/>
</dbReference>
<dbReference type="AlphaFoldDB" id="A0A1Y1NH00"/>
<evidence type="ECO:0000259" key="3">
    <source>
        <dbReference type="Pfam" id="PF00561"/>
    </source>
</evidence>
<dbReference type="GO" id="GO:0016020">
    <property type="term" value="C:membrane"/>
    <property type="evidence" value="ECO:0007669"/>
    <property type="project" value="TreeGrafter"/>
</dbReference>
<dbReference type="SUPFAM" id="SSF53474">
    <property type="entry name" value="alpha/beta-Hydrolases"/>
    <property type="match status" value="1"/>
</dbReference>